<name>A0ABS4BTW2_9FLAO</name>
<dbReference type="PROSITE" id="PS50949">
    <property type="entry name" value="HTH_GNTR"/>
    <property type="match status" value="1"/>
</dbReference>
<feature type="domain" description="HTH gntR-type" evidence="4">
    <location>
        <begin position="12"/>
        <end position="80"/>
    </location>
</feature>
<dbReference type="RefSeq" id="WP_209654873.1">
    <property type="nucleotide sequence ID" value="NZ_JAGJCB010000007.1"/>
</dbReference>
<comment type="caution">
    <text evidence="5">The sequence shown here is derived from an EMBL/GenBank/DDBJ whole genome shotgun (WGS) entry which is preliminary data.</text>
</comment>
<dbReference type="InterPro" id="IPR036388">
    <property type="entry name" value="WH-like_DNA-bd_sf"/>
</dbReference>
<dbReference type="InterPro" id="IPR000524">
    <property type="entry name" value="Tscrpt_reg_HTH_GntR"/>
</dbReference>
<reference evidence="5 6" key="1">
    <citation type="submission" date="2021-04" db="EMBL/GenBank/DDBJ databases">
        <title>Mariniflexile gromovii gen. nov., sp. nov., a gliding bacterium isolated from the sea urchin Strongylocentrotus intermedius.</title>
        <authorList>
            <person name="Ko S."/>
            <person name="Le V."/>
            <person name="Ahn C.-Y."/>
            <person name="Oh H.-M."/>
        </authorList>
    </citation>
    <scope>NUCLEOTIDE SEQUENCE [LARGE SCALE GENOMIC DNA]</scope>
    <source>
        <strain evidence="5 6">KCTC 12570</strain>
    </source>
</reference>
<dbReference type="Gene3D" id="1.10.10.10">
    <property type="entry name" value="Winged helix-like DNA-binding domain superfamily/Winged helix DNA-binding domain"/>
    <property type="match status" value="1"/>
</dbReference>
<dbReference type="SUPFAM" id="SSF53822">
    <property type="entry name" value="Periplasmic binding protein-like I"/>
    <property type="match status" value="1"/>
</dbReference>
<keyword evidence="3" id="KW-0804">Transcription</keyword>
<evidence type="ECO:0000256" key="3">
    <source>
        <dbReference type="ARBA" id="ARBA00023163"/>
    </source>
</evidence>
<dbReference type="Pfam" id="PF00392">
    <property type="entry name" value="GntR"/>
    <property type="match status" value="1"/>
</dbReference>
<dbReference type="InterPro" id="IPR028082">
    <property type="entry name" value="Peripla_BP_I"/>
</dbReference>
<organism evidence="5 6">
    <name type="scientific">Mariniflexile gromovii</name>
    <dbReference type="NCBI Taxonomy" id="362523"/>
    <lineage>
        <taxon>Bacteria</taxon>
        <taxon>Pseudomonadati</taxon>
        <taxon>Bacteroidota</taxon>
        <taxon>Flavobacteriia</taxon>
        <taxon>Flavobacteriales</taxon>
        <taxon>Flavobacteriaceae</taxon>
        <taxon>Mariniflexile</taxon>
    </lineage>
</organism>
<keyword evidence="2" id="KW-0238">DNA-binding</keyword>
<dbReference type="CDD" id="cd07377">
    <property type="entry name" value="WHTH_GntR"/>
    <property type="match status" value="1"/>
</dbReference>
<dbReference type="SUPFAM" id="SSF46785">
    <property type="entry name" value="Winged helix' DNA-binding domain"/>
    <property type="match status" value="1"/>
</dbReference>
<proteinExistence type="predicted"/>
<evidence type="ECO:0000313" key="5">
    <source>
        <dbReference type="EMBL" id="MBP0904019.1"/>
    </source>
</evidence>
<evidence type="ECO:0000256" key="2">
    <source>
        <dbReference type="ARBA" id="ARBA00023125"/>
    </source>
</evidence>
<evidence type="ECO:0000256" key="1">
    <source>
        <dbReference type="ARBA" id="ARBA00023015"/>
    </source>
</evidence>
<dbReference type="SMART" id="SM00345">
    <property type="entry name" value="HTH_GNTR"/>
    <property type="match status" value="1"/>
</dbReference>
<gene>
    <name evidence="5" type="ORF">J8H85_09275</name>
</gene>
<dbReference type="Gene3D" id="3.40.50.2300">
    <property type="match status" value="2"/>
</dbReference>
<sequence>MSMIRVKKQIGTPKYKQIIASIEDAIVSGTLKKGDQLPSLNSIRDAHKLSRDTVLMAFNELKNRGIIQSVVGKGYYLINDNIEVSQKVFLLFDELNSFKEDLYNAFISNLGENVRVDTYFHHFNEDMFSKLIQENQGVYNHYVIMPANLKNTHLVLEALPKDKVYILDQTHPELSEYAGIYQNFEKDIFNNLNMALPSIQNYKKIILLFDHNRQPQGMLKGFKDFCQLNAIANEVINSLQNRDLNKGEVYIIPDDKNLLIAIKKIKEKEFTLSKDIGIISYNDTLLKEIVEGGITTISTDFNSMGERLAKMILNKEQLQIENTNNLILRNSL</sequence>
<keyword evidence="6" id="KW-1185">Reference proteome</keyword>
<dbReference type="PANTHER" id="PTHR38445:SF10">
    <property type="entry name" value="GNTR-FAMILY TRANSCRIPTIONAL REGULATOR"/>
    <property type="match status" value="1"/>
</dbReference>
<protein>
    <submittedName>
        <fullName evidence="5">GntR family transcriptional regulator</fullName>
    </submittedName>
</protein>
<dbReference type="PANTHER" id="PTHR38445">
    <property type="entry name" value="HTH-TYPE TRANSCRIPTIONAL REPRESSOR YTRA"/>
    <property type="match status" value="1"/>
</dbReference>
<dbReference type="EMBL" id="JAGJCB010000007">
    <property type="protein sequence ID" value="MBP0904019.1"/>
    <property type="molecule type" value="Genomic_DNA"/>
</dbReference>
<dbReference type="InterPro" id="IPR036390">
    <property type="entry name" value="WH_DNA-bd_sf"/>
</dbReference>
<dbReference type="Proteomes" id="UP000670776">
    <property type="component" value="Unassembled WGS sequence"/>
</dbReference>
<evidence type="ECO:0000259" key="4">
    <source>
        <dbReference type="PROSITE" id="PS50949"/>
    </source>
</evidence>
<evidence type="ECO:0000313" key="6">
    <source>
        <dbReference type="Proteomes" id="UP000670776"/>
    </source>
</evidence>
<accession>A0ABS4BTW2</accession>
<keyword evidence="1" id="KW-0805">Transcription regulation</keyword>